<proteinExistence type="predicted"/>
<sequence>MKFEMTEPTALNVTLNPSERQKRLLPYENYYVSPRQQMKEEQRYPYNNMQYNKYPTEPDQNTLYQQTKFTPFSENNAIPGPFRPMVGSGQPKIEVQFVQLPQELNKVPDYSAIYDKLSQIKLVQRRPTYVQQYRPLTSQRYIQRPKKIHHINVVPIESGYRPRPIQPTKTLVETYTATNIDIPTPEHHYTSQEQHQQQYEQIPNPAPIRVKYQQPQRKPYVQQQDVYNHDGEQLVFVQQNPQIIKEQPPGYLYPEENIDNQPITKPVIYVSRKPNYRPKIVILPEQTHQYENPSQKYAPYIKYLQSPKYEQISPPQKYQYYQQAPQKYQEVPPKYEQEPQKYQKEPLKYEQEPQKYQEQEPVTKYEPVQEEEGYIVPPQMHYEQFPPPPPQKYQEYVPITQAPQITTENSNDLTLILKELQRSNTLPKSITPENIDNSINTLVRILGSLRKQQKVTPKPIVVPDEEYANSQEEHDDGSITTSYPGDTPDGGTPGKAGVDYPALSSIPQTSFNCKTQRYKGFFGDPDTNCQVWHYCDLNGGQASFLCPNGTIFSQVALTCDWWYNVKCATTAQLYVLNERLYKYIIPLTPKFPEDYSGPLVDKYLAIKFQEMEDKMKKEKKGKQQEEDTENESEELQNIEEENEEATTTTSVSTNSNQEKNTLQSVESGAK</sequence>
<gene>
    <name evidence="3" type="ORF">MELIAE_LOCUS9390</name>
</gene>
<dbReference type="EMBL" id="OV121137">
    <property type="protein sequence ID" value="CAH0559271.1"/>
    <property type="molecule type" value="Genomic_DNA"/>
</dbReference>
<dbReference type="Proteomes" id="UP001154078">
    <property type="component" value="Chromosome 6"/>
</dbReference>
<feature type="compositionally biased region" description="Polar residues" evidence="1">
    <location>
        <begin position="659"/>
        <end position="670"/>
    </location>
</feature>
<feature type="region of interest" description="Disordered" evidence="1">
    <location>
        <begin position="615"/>
        <end position="670"/>
    </location>
</feature>
<protein>
    <recommendedName>
        <fullName evidence="2">Chitin-binding type-2 domain-containing protein</fullName>
    </recommendedName>
</protein>
<evidence type="ECO:0000256" key="1">
    <source>
        <dbReference type="SAM" id="MobiDB-lite"/>
    </source>
</evidence>
<dbReference type="Gene3D" id="2.170.140.10">
    <property type="entry name" value="Chitin binding domain"/>
    <property type="match status" value="1"/>
</dbReference>
<name>A0A9P0FLA0_BRAAE</name>
<dbReference type="Pfam" id="PF01607">
    <property type="entry name" value="CBM_14"/>
    <property type="match status" value="1"/>
</dbReference>
<dbReference type="GO" id="GO:0008061">
    <property type="term" value="F:chitin binding"/>
    <property type="evidence" value="ECO:0007669"/>
    <property type="project" value="InterPro"/>
</dbReference>
<dbReference type="PROSITE" id="PS50940">
    <property type="entry name" value="CHIT_BIND_II"/>
    <property type="match status" value="1"/>
</dbReference>
<evidence type="ECO:0000313" key="3">
    <source>
        <dbReference type="EMBL" id="CAH0559271.1"/>
    </source>
</evidence>
<feature type="region of interest" description="Disordered" evidence="1">
    <location>
        <begin position="454"/>
        <end position="499"/>
    </location>
</feature>
<evidence type="ECO:0000259" key="2">
    <source>
        <dbReference type="PROSITE" id="PS50940"/>
    </source>
</evidence>
<dbReference type="AlphaFoldDB" id="A0A9P0FLA0"/>
<dbReference type="PANTHER" id="PTHR22933">
    <property type="entry name" value="FI18007P1-RELATED"/>
    <property type="match status" value="1"/>
</dbReference>
<feature type="compositionally biased region" description="Low complexity" evidence="1">
    <location>
        <begin position="645"/>
        <end position="658"/>
    </location>
</feature>
<dbReference type="OrthoDB" id="541276at2759"/>
<keyword evidence="4" id="KW-1185">Reference proteome</keyword>
<reference evidence="3" key="1">
    <citation type="submission" date="2021-12" db="EMBL/GenBank/DDBJ databases">
        <authorList>
            <person name="King R."/>
        </authorList>
    </citation>
    <scope>NUCLEOTIDE SEQUENCE</scope>
</reference>
<feature type="domain" description="Chitin-binding type-2" evidence="2">
    <location>
        <begin position="510"/>
        <end position="569"/>
    </location>
</feature>
<dbReference type="SMART" id="SM00494">
    <property type="entry name" value="ChtBD2"/>
    <property type="match status" value="1"/>
</dbReference>
<dbReference type="InterPro" id="IPR036508">
    <property type="entry name" value="Chitin-bd_dom_sf"/>
</dbReference>
<feature type="compositionally biased region" description="Basic and acidic residues" evidence="1">
    <location>
        <begin position="615"/>
        <end position="625"/>
    </location>
</feature>
<dbReference type="InterPro" id="IPR052976">
    <property type="entry name" value="Scoloptoxin-like"/>
</dbReference>
<feature type="compositionally biased region" description="Acidic residues" evidence="1">
    <location>
        <begin position="626"/>
        <end position="644"/>
    </location>
</feature>
<dbReference type="GO" id="GO:0005576">
    <property type="term" value="C:extracellular region"/>
    <property type="evidence" value="ECO:0007669"/>
    <property type="project" value="InterPro"/>
</dbReference>
<dbReference type="PANTHER" id="PTHR22933:SF18">
    <property type="match status" value="1"/>
</dbReference>
<dbReference type="InterPro" id="IPR002557">
    <property type="entry name" value="Chitin-bd_dom"/>
</dbReference>
<accession>A0A9P0FLA0</accession>
<dbReference type="SUPFAM" id="SSF57625">
    <property type="entry name" value="Invertebrate chitin-binding proteins"/>
    <property type="match status" value="1"/>
</dbReference>
<evidence type="ECO:0000313" key="4">
    <source>
        <dbReference type="Proteomes" id="UP001154078"/>
    </source>
</evidence>
<organism evidence="3 4">
    <name type="scientific">Brassicogethes aeneus</name>
    <name type="common">Rape pollen beetle</name>
    <name type="synonym">Meligethes aeneus</name>
    <dbReference type="NCBI Taxonomy" id="1431903"/>
    <lineage>
        <taxon>Eukaryota</taxon>
        <taxon>Metazoa</taxon>
        <taxon>Ecdysozoa</taxon>
        <taxon>Arthropoda</taxon>
        <taxon>Hexapoda</taxon>
        <taxon>Insecta</taxon>
        <taxon>Pterygota</taxon>
        <taxon>Neoptera</taxon>
        <taxon>Endopterygota</taxon>
        <taxon>Coleoptera</taxon>
        <taxon>Polyphaga</taxon>
        <taxon>Cucujiformia</taxon>
        <taxon>Nitidulidae</taxon>
        <taxon>Meligethinae</taxon>
        <taxon>Brassicogethes</taxon>
    </lineage>
</organism>